<evidence type="ECO:0000259" key="2">
    <source>
        <dbReference type="PROSITE" id="PS51272"/>
    </source>
</evidence>
<gene>
    <name evidence="3" type="ORF">DS745_12540</name>
</gene>
<dbReference type="PROSITE" id="PS51272">
    <property type="entry name" value="SLH"/>
    <property type="match status" value="3"/>
</dbReference>
<dbReference type="Proteomes" id="UP000290649">
    <property type="component" value="Unassembled WGS sequence"/>
</dbReference>
<feature type="domain" description="SLH" evidence="2">
    <location>
        <begin position="386"/>
        <end position="444"/>
    </location>
</feature>
<dbReference type="SUPFAM" id="SSF52266">
    <property type="entry name" value="SGNH hydrolase"/>
    <property type="match status" value="1"/>
</dbReference>
<dbReference type="Pfam" id="PF13472">
    <property type="entry name" value="Lipase_GDSL_2"/>
    <property type="match status" value="1"/>
</dbReference>
<organism evidence="3 4">
    <name type="scientific">Anaerobacillus alkaliphilus</name>
    <dbReference type="NCBI Taxonomy" id="1548597"/>
    <lineage>
        <taxon>Bacteria</taxon>
        <taxon>Bacillati</taxon>
        <taxon>Bacillota</taxon>
        <taxon>Bacilli</taxon>
        <taxon>Bacillales</taxon>
        <taxon>Bacillaceae</taxon>
        <taxon>Anaerobacillus</taxon>
    </lineage>
</organism>
<protein>
    <recommendedName>
        <fullName evidence="2">SLH domain-containing protein</fullName>
    </recommendedName>
</protein>
<evidence type="ECO:0000256" key="1">
    <source>
        <dbReference type="ARBA" id="ARBA00022729"/>
    </source>
</evidence>
<dbReference type="InterPro" id="IPR036514">
    <property type="entry name" value="SGNH_hydro_sf"/>
</dbReference>
<name>A0A4Q0VTJ4_9BACI</name>
<evidence type="ECO:0000313" key="4">
    <source>
        <dbReference type="Proteomes" id="UP000290649"/>
    </source>
</evidence>
<dbReference type="InterPro" id="IPR013830">
    <property type="entry name" value="SGNH_hydro"/>
</dbReference>
<dbReference type="PANTHER" id="PTHR43308:SF5">
    <property type="entry name" value="S-LAYER PROTEIN _ PEPTIDOGLYCAN ENDO-BETA-N-ACETYLGLUCOSAMINIDASE"/>
    <property type="match status" value="1"/>
</dbReference>
<dbReference type="Pfam" id="PF00395">
    <property type="entry name" value="SLH"/>
    <property type="match status" value="3"/>
</dbReference>
<sequence length="444" mass="48266">MECIVIADIFLWCSYSIFWRDKMNRTLFKRLSVLLTVLLLWSTLALSVHATDTEKNIHFVALGDSYAAGTLYDLSAGKGYNDVIAGYLEAQGKLASYTKDFAKNGAKTTDVLLQLKDEKVMAAIKNSNFVTLSIGGNDVLNLVSIDKATGNVNVDFTKVPAALEEMGKQLAQIVVGIKTISPEADVYVFGYPFAFPHAEGTLQKMLAEATNALNTTIKLAVQQTGATYIDIDFGDKGKLYLPNPVDIHPSEDGYKSMAEQFLKVFNAPKFTLADVPENHWAATALYGAVQNGLLVPSEDGFVYPNQALTRAEAAMALVKFVPMKQDVPKAPDFKDVPAEHPAYMAIAALTDVGVFSNGEMFHPNAPLTRAQAAKVLALAFHLEKQGNVPFTDVASNHWAYDHIQVVASNGLIRGFSNGSYQPAGEITRAQFAVIASRILALSMQ</sequence>
<dbReference type="PANTHER" id="PTHR43308">
    <property type="entry name" value="OUTER MEMBRANE PROTEIN ALPHA-RELATED"/>
    <property type="match status" value="1"/>
</dbReference>
<feature type="domain" description="SLH" evidence="2">
    <location>
        <begin position="332"/>
        <end position="385"/>
    </location>
</feature>
<reference evidence="3 4" key="1">
    <citation type="journal article" date="2019" name="Int. J. Syst. Evol. Microbiol.">
        <title>Anaerobacillus alkaliphilus sp. nov., a novel alkaliphilic and moderately halophilic bacterium.</title>
        <authorList>
            <person name="Borsodi A.K."/>
            <person name="Aszalos J.M."/>
            <person name="Bihari P."/>
            <person name="Nagy I."/>
            <person name="Schumann P."/>
            <person name="Sproer C."/>
            <person name="Kovacs A.L."/>
            <person name="Boka K."/>
            <person name="Dobosy P."/>
            <person name="Ovari M."/>
            <person name="Szili-Kovacs T."/>
            <person name="Toth E."/>
        </authorList>
    </citation>
    <scope>NUCLEOTIDE SEQUENCE [LARGE SCALE GENOMIC DNA]</scope>
    <source>
        <strain evidence="3 4">B16-10</strain>
    </source>
</reference>
<proteinExistence type="predicted"/>
<dbReference type="InterPro" id="IPR051465">
    <property type="entry name" value="Cell_Envelope_Struct_Comp"/>
</dbReference>
<dbReference type="AlphaFoldDB" id="A0A4Q0VTJ4"/>
<dbReference type="Gene3D" id="3.40.50.1110">
    <property type="entry name" value="SGNH hydrolase"/>
    <property type="match status" value="1"/>
</dbReference>
<feature type="domain" description="SLH" evidence="2">
    <location>
        <begin position="268"/>
        <end position="331"/>
    </location>
</feature>
<dbReference type="InterPro" id="IPR001119">
    <property type="entry name" value="SLH_dom"/>
</dbReference>
<keyword evidence="1" id="KW-0732">Signal</keyword>
<keyword evidence="4" id="KW-1185">Reference proteome</keyword>
<evidence type="ECO:0000313" key="3">
    <source>
        <dbReference type="EMBL" id="RXJ00353.1"/>
    </source>
</evidence>
<dbReference type="EMBL" id="QOUX01000039">
    <property type="protein sequence ID" value="RXJ00353.1"/>
    <property type="molecule type" value="Genomic_DNA"/>
</dbReference>
<comment type="caution">
    <text evidence="3">The sequence shown here is derived from an EMBL/GenBank/DDBJ whole genome shotgun (WGS) entry which is preliminary data.</text>
</comment>
<accession>A0A4Q0VTJ4</accession>